<name>A0ABT2IQA6_9FLAO</name>
<gene>
    <name evidence="1" type="ORF">N0B48_01450</name>
</gene>
<proteinExistence type="predicted"/>
<dbReference type="RefSeq" id="WP_259836051.1">
    <property type="nucleotide sequence ID" value="NZ_JAOAMU010000001.1"/>
</dbReference>
<evidence type="ECO:0000313" key="2">
    <source>
        <dbReference type="Proteomes" id="UP001525566"/>
    </source>
</evidence>
<evidence type="ECO:0008006" key="3">
    <source>
        <dbReference type="Google" id="ProtNLM"/>
    </source>
</evidence>
<sequence>MKSIKYVNLHPIKNNKIIQKKSMKSMFKIFVLGISLTSLTSCALSNSVQQINYQSNLKVENKLASSKIVQIEPMMDVRGYQDDKVIFYKKNMYNQTMSGAYMAEKPVSEILTEAIKNGLSEKNISLSNDNKNFTLKSELQKLDYEAISGFSTVQLIPQITVKFQLIDTEGKVVWTDLITGKANTKGSKFEKFLPPAIDNLVQQLINSQDFLNNVKND</sequence>
<reference evidence="1 2" key="1">
    <citation type="submission" date="2022-09" db="EMBL/GenBank/DDBJ databases">
        <title>Chryseobacterium oleae sp.nov., isolated from the inter-root soil of Pyrola calliantha H. Andr. in Tibet.</title>
        <authorList>
            <person name="Li Z."/>
        </authorList>
    </citation>
    <scope>NUCLEOTIDE SEQUENCE [LARGE SCALE GENOMIC DNA]</scope>
    <source>
        <strain evidence="2">pc1-10</strain>
    </source>
</reference>
<dbReference type="EMBL" id="JAOAMU010000001">
    <property type="protein sequence ID" value="MCT2560545.1"/>
    <property type="molecule type" value="Genomic_DNA"/>
</dbReference>
<evidence type="ECO:0000313" key="1">
    <source>
        <dbReference type="EMBL" id="MCT2560545.1"/>
    </source>
</evidence>
<dbReference type="Proteomes" id="UP001525566">
    <property type="component" value="Unassembled WGS sequence"/>
</dbReference>
<keyword evidence="2" id="KW-1185">Reference proteome</keyword>
<organism evidence="1 2">
    <name type="scientific">Chryseobacterium herbae</name>
    <dbReference type="NCBI Taxonomy" id="2976476"/>
    <lineage>
        <taxon>Bacteria</taxon>
        <taxon>Pseudomonadati</taxon>
        <taxon>Bacteroidota</taxon>
        <taxon>Flavobacteriia</taxon>
        <taxon>Flavobacteriales</taxon>
        <taxon>Weeksellaceae</taxon>
        <taxon>Chryseobacterium group</taxon>
        <taxon>Chryseobacterium</taxon>
    </lineage>
</organism>
<protein>
    <recommendedName>
        <fullName evidence="3">DUF4136 domain-containing protein</fullName>
    </recommendedName>
</protein>
<comment type="caution">
    <text evidence="1">The sequence shown here is derived from an EMBL/GenBank/DDBJ whole genome shotgun (WGS) entry which is preliminary data.</text>
</comment>
<accession>A0ABT2IQA6</accession>